<keyword evidence="2" id="KW-1185">Reference proteome</keyword>
<dbReference type="EMBL" id="BGZK01000072">
    <property type="protein sequence ID" value="GBP15547.1"/>
    <property type="molecule type" value="Genomic_DNA"/>
</dbReference>
<proteinExistence type="predicted"/>
<accession>A0A4C1TNU5</accession>
<evidence type="ECO:0000313" key="1">
    <source>
        <dbReference type="EMBL" id="GBP15547.1"/>
    </source>
</evidence>
<organism evidence="1 2">
    <name type="scientific">Eumeta variegata</name>
    <name type="common">Bagworm moth</name>
    <name type="synonym">Eumeta japonica</name>
    <dbReference type="NCBI Taxonomy" id="151549"/>
    <lineage>
        <taxon>Eukaryota</taxon>
        <taxon>Metazoa</taxon>
        <taxon>Ecdysozoa</taxon>
        <taxon>Arthropoda</taxon>
        <taxon>Hexapoda</taxon>
        <taxon>Insecta</taxon>
        <taxon>Pterygota</taxon>
        <taxon>Neoptera</taxon>
        <taxon>Endopterygota</taxon>
        <taxon>Lepidoptera</taxon>
        <taxon>Glossata</taxon>
        <taxon>Ditrysia</taxon>
        <taxon>Tineoidea</taxon>
        <taxon>Psychidae</taxon>
        <taxon>Oiketicinae</taxon>
        <taxon>Eumeta</taxon>
    </lineage>
</organism>
<reference evidence="1 2" key="1">
    <citation type="journal article" date="2019" name="Commun. Biol.">
        <title>The bagworm genome reveals a unique fibroin gene that provides high tensile strength.</title>
        <authorList>
            <person name="Kono N."/>
            <person name="Nakamura H."/>
            <person name="Ohtoshi R."/>
            <person name="Tomita M."/>
            <person name="Numata K."/>
            <person name="Arakawa K."/>
        </authorList>
    </citation>
    <scope>NUCLEOTIDE SEQUENCE [LARGE SCALE GENOMIC DNA]</scope>
</reference>
<sequence length="116" mass="13161">MRPRSIRSVDIGIESRVGIVTNLESRLKLDRDQDSALLGRSFSIRYLIPYHRADNASATLLGLRVSTGGIDHLRFKHYRSISLWSRYHCLGVIKGSGVCPRTPLRLSPGRFHFDVK</sequence>
<dbReference type="Proteomes" id="UP000299102">
    <property type="component" value="Unassembled WGS sequence"/>
</dbReference>
<name>A0A4C1TNU5_EUMVA</name>
<comment type="caution">
    <text evidence="1">The sequence shown here is derived from an EMBL/GenBank/DDBJ whole genome shotgun (WGS) entry which is preliminary data.</text>
</comment>
<evidence type="ECO:0000313" key="2">
    <source>
        <dbReference type="Proteomes" id="UP000299102"/>
    </source>
</evidence>
<dbReference type="AlphaFoldDB" id="A0A4C1TNU5"/>
<gene>
    <name evidence="1" type="ORF">EVAR_9322_1</name>
</gene>
<protein>
    <submittedName>
        <fullName evidence="1">Uncharacterized protein</fullName>
    </submittedName>
</protein>